<proteinExistence type="predicted"/>
<keyword evidence="3" id="KW-1185">Reference proteome</keyword>
<feature type="transmembrane region" description="Helical" evidence="1">
    <location>
        <begin position="54"/>
        <end position="74"/>
    </location>
</feature>
<dbReference type="Proteomes" id="UP000186914">
    <property type="component" value="Unassembled WGS sequence"/>
</dbReference>
<protein>
    <submittedName>
        <fullName evidence="2">Uncharacterized protein</fullName>
    </submittedName>
</protein>
<keyword evidence="1" id="KW-0472">Membrane</keyword>
<feature type="transmembrane region" description="Helical" evidence="1">
    <location>
        <begin position="116"/>
        <end position="136"/>
    </location>
</feature>
<feature type="transmembrane region" description="Helical" evidence="1">
    <location>
        <begin position="20"/>
        <end position="42"/>
    </location>
</feature>
<evidence type="ECO:0000256" key="1">
    <source>
        <dbReference type="SAM" id="Phobius"/>
    </source>
</evidence>
<dbReference type="AlphaFoldDB" id="A0A1N6Z5A4"/>
<keyword evidence="1" id="KW-0812">Transmembrane</keyword>
<accession>A0A1N6Z5A4</accession>
<feature type="transmembrane region" description="Helical" evidence="1">
    <location>
        <begin position="86"/>
        <end position="110"/>
    </location>
</feature>
<evidence type="ECO:0000313" key="2">
    <source>
        <dbReference type="EMBL" id="SIR21979.1"/>
    </source>
</evidence>
<evidence type="ECO:0000313" key="3">
    <source>
        <dbReference type="Proteomes" id="UP000186914"/>
    </source>
</evidence>
<sequence>MTYDLADLGFRDTNHPTARLLSAIKHPVVGVLGICTVVSIVALPDPLPELPVALYALLGIVEGFGLAVAAENLVARPTERFRFRRAVQTVGMVAGAVLTFVAAMAVLGVHLTLRDWALLGGFCVSVPTSLALIDYLKDRVRTELQSADAAP</sequence>
<reference evidence="3" key="1">
    <citation type="submission" date="2017-01" db="EMBL/GenBank/DDBJ databases">
        <authorList>
            <person name="Varghese N."/>
            <person name="Submissions S."/>
        </authorList>
    </citation>
    <scope>NUCLEOTIDE SEQUENCE [LARGE SCALE GENOMIC DNA]</scope>
    <source>
        <strain evidence="3">CGMCC 1.7737</strain>
    </source>
</reference>
<dbReference type="OrthoDB" id="271738at2157"/>
<organism evidence="2 3">
    <name type="scientific">Haladaptatus litoreus</name>
    <dbReference type="NCBI Taxonomy" id="553468"/>
    <lineage>
        <taxon>Archaea</taxon>
        <taxon>Methanobacteriati</taxon>
        <taxon>Methanobacteriota</taxon>
        <taxon>Stenosarchaea group</taxon>
        <taxon>Halobacteria</taxon>
        <taxon>Halobacteriales</taxon>
        <taxon>Haladaptataceae</taxon>
        <taxon>Haladaptatus</taxon>
    </lineage>
</organism>
<dbReference type="RefSeq" id="WP_076429815.1">
    <property type="nucleotide sequence ID" value="NZ_FTNO01000001.1"/>
</dbReference>
<gene>
    <name evidence="2" type="ORF">SAMN05421858_1877</name>
</gene>
<name>A0A1N6Z5A4_9EURY</name>
<dbReference type="EMBL" id="FTNO01000001">
    <property type="protein sequence ID" value="SIR21979.1"/>
    <property type="molecule type" value="Genomic_DNA"/>
</dbReference>
<keyword evidence="1" id="KW-1133">Transmembrane helix</keyword>